<keyword evidence="3" id="KW-0732">Signal</keyword>
<feature type="non-terminal residue" evidence="4">
    <location>
        <position position="246"/>
    </location>
</feature>
<dbReference type="InterPro" id="IPR010158">
    <property type="entry name" value="Amidase_Cbmase"/>
</dbReference>
<dbReference type="PANTHER" id="PTHR32494:SF19">
    <property type="entry name" value="ALLANTOATE DEIMINASE-RELATED"/>
    <property type="match status" value="1"/>
</dbReference>
<evidence type="ECO:0000256" key="2">
    <source>
        <dbReference type="ARBA" id="ARBA00022801"/>
    </source>
</evidence>
<evidence type="ECO:0000313" key="4">
    <source>
        <dbReference type="EMBL" id="JAT72213.1"/>
    </source>
</evidence>
<keyword evidence="1" id="KW-0479">Metal-binding</keyword>
<evidence type="ECO:0000256" key="3">
    <source>
        <dbReference type="SAM" id="SignalP"/>
    </source>
</evidence>
<feature type="signal peptide" evidence="3">
    <location>
        <begin position="1"/>
        <end position="22"/>
    </location>
</feature>
<feature type="chain" id="PRO_5008901306" description="Allantoate deiminase" evidence="3">
    <location>
        <begin position="23"/>
        <end position="246"/>
    </location>
</feature>
<evidence type="ECO:0000256" key="1">
    <source>
        <dbReference type="ARBA" id="ARBA00022723"/>
    </source>
</evidence>
<dbReference type="Gene3D" id="3.40.630.10">
    <property type="entry name" value="Zn peptidases"/>
    <property type="match status" value="1"/>
</dbReference>
<dbReference type="AlphaFoldDB" id="A0A1D1ZZW3"/>
<gene>
    <name evidence="4" type="ORF">g.14399</name>
</gene>
<dbReference type="PANTHER" id="PTHR32494">
    <property type="entry name" value="ALLANTOATE DEIMINASE-RELATED"/>
    <property type="match status" value="1"/>
</dbReference>
<dbReference type="EMBL" id="GDKF01006409">
    <property type="protein sequence ID" value="JAT72213.1"/>
    <property type="molecule type" value="Transcribed_RNA"/>
</dbReference>
<proteinExistence type="predicted"/>
<name>A0A1D1ZZW3_AUXPR</name>
<accession>A0A1D1ZZW3</accession>
<dbReference type="GO" id="GO:0046872">
    <property type="term" value="F:metal ion binding"/>
    <property type="evidence" value="ECO:0007669"/>
    <property type="project" value="UniProtKB-KW"/>
</dbReference>
<dbReference type="SUPFAM" id="SSF53187">
    <property type="entry name" value="Zn-dependent exopeptidases"/>
    <property type="match status" value="2"/>
</dbReference>
<protein>
    <recommendedName>
        <fullName evidence="5">Allantoate deiminase</fullName>
    </recommendedName>
</protein>
<evidence type="ECO:0008006" key="5">
    <source>
        <dbReference type="Google" id="ProtNLM"/>
    </source>
</evidence>
<keyword evidence="2" id="KW-0378">Hydrolase</keyword>
<organism evidence="4">
    <name type="scientific">Auxenochlorella protothecoides</name>
    <name type="common">Green microalga</name>
    <name type="synonym">Chlorella protothecoides</name>
    <dbReference type="NCBI Taxonomy" id="3075"/>
    <lineage>
        <taxon>Eukaryota</taxon>
        <taxon>Viridiplantae</taxon>
        <taxon>Chlorophyta</taxon>
        <taxon>core chlorophytes</taxon>
        <taxon>Trebouxiophyceae</taxon>
        <taxon>Chlorellales</taxon>
        <taxon>Chlorellaceae</taxon>
        <taxon>Auxenochlorella</taxon>
    </lineage>
</organism>
<dbReference type="GO" id="GO:0016813">
    <property type="term" value="F:hydrolase activity, acting on carbon-nitrogen (but not peptide) bonds, in linear amidines"/>
    <property type="evidence" value="ECO:0007669"/>
    <property type="project" value="InterPro"/>
</dbReference>
<sequence length="246" mass="25352">MSRARALVITTVLACCILVCFGKAPCLDTLPIGVWRTVLHEEPNIMLQKLGAVSDDPAVLTRTYLSPAHRQAAQLLKAWMQAAGMDSWVDAIGNVHGRVEGSLPGPATFTGSHYDTVVDGGKYDGALGIIAGIAAVKALVLEAAVARGALTREEAARLPVDPALGTTALPTTLNASALLRRSLRVVGFADEEGVRFQSTYLGSRALAGSLAASGALDARDGAGVTLREALAAEGAGDEAALRALGV</sequence>
<reference evidence="4" key="1">
    <citation type="submission" date="2015-08" db="EMBL/GenBank/DDBJ databases">
        <authorList>
            <person name="Babu N.S."/>
            <person name="Beckwith C.J."/>
            <person name="Beseler K.G."/>
            <person name="Brison A."/>
            <person name="Carone J.V."/>
            <person name="Caskin T.P."/>
            <person name="Diamond M."/>
            <person name="Durham M.E."/>
            <person name="Foxe J.M."/>
            <person name="Go M."/>
            <person name="Henderson B.A."/>
            <person name="Jones I.B."/>
            <person name="McGettigan J.A."/>
            <person name="Micheletti S.J."/>
            <person name="Nasrallah M.E."/>
            <person name="Ortiz D."/>
            <person name="Piller C.R."/>
            <person name="Privatt S.R."/>
            <person name="Schneider S.L."/>
            <person name="Sharp S."/>
            <person name="Smith T.C."/>
            <person name="Stanton J.D."/>
            <person name="Ullery H.E."/>
            <person name="Wilson R.J."/>
            <person name="Serrano M.G."/>
            <person name="Buck G."/>
            <person name="Lee V."/>
            <person name="Wang Y."/>
            <person name="Carvalho R."/>
            <person name="Voegtly L."/>
            <person name="Shi R."/>
            <person name="Duckworth R."/>
            <person name="Johnson A."/>
            <person name="Loviza R."/>
            <person name="Walstead R."/>
            <person name="Shah Z."/>
            <person name="Kiflezghi M."/>
            <person name="Wade K."/>
            <person name="Ball S.L."/>
            <person name="Bradley K.W."/>
            <person name="Asai D.J."/>
            <person name="Bowman C.A."/>
            <person name="Russell D.A."/>
            <person name="Pope W.H."/>
            <person name="Jacobs-Sera D."/>
            <person name="Hendrix R.W."/>
            <person name="Hatfull G.F."/>
        </authorList>
    </citation>
    <scope>NUCLEOTIDE SEQUENCE</scope>
</reference>